<feature type="transmembrane region" description="Helical" evidence="1">
    <location>
        <begin position="20"/>
        <end position="38"/>
    </location>
</feature>
<sequence length="62" mass="6923">MSFVLSYTALSLPVAFQKPAMVALLVLVPVGYFLSLWLKKYHSFCSSYPILHLSCRSQGSIL</sequence>
<protein>
    <submittedName>
        <fullName evidence="2">Uncharacterized protein</fullName>
    </submittedName>
</protein>
<keyword evidence="1" id="KW-0472">Membrane</keyword>
<proteinExistence type="predicted"/>
<evidence type="ECO:0000313" key="2">
    <source>
        <dbReference type="EMBL" id="MBX40128.1"/>
    </source>
</evidence>
<dbReference type="AlphaFoldDB" id="A0A2P2NCA7"/>
<dbReference type="EMBL" id="GGEC01059644">
    <property type="protein sequence ID" value="MBX40128.1"/>
    <property type="molecule type" value="Transcribed_RNA"/>
</dbReference>
<evidence type="ECO:0000256" key="1">
    <source>
        <dbReference type="SAM" id="Phobius"/>
    </source>
</evidence>
<reference evidence="2" key="1">
    <citation type="submission" date="2018-02" db="EMBL/GenBank/DDBJ databases">
        <title>Rhizophora mucronata_Transcriptome.</title>
        <authorList>
            <person name="Meera S.P."/>
            <person name="Sreeshan A."/>
            <person name="Augustine A."/>
        </authorList>
    </citation>
    <scope>NUCLEOTIDE SEQUENCE</scope>
    <source>
        <tissue evidence="2">Leaf</tissue>
    </source>
</reference>
<organism evidence="2">
    <name type="scientific">Rhizophora mucronata</name>
    <name type="common">Asiatic mangrove</name>
    <dbReference type="NCBI Taxonomy" id="61149"/>
    <lineage>
        <taxon>Eukaryota</taxon>
        <taxon>Viridiplantae</taxon>
        <taxon>Streptophyta</taxon>
        <taxon>Embryophyta</taxon>
        <taxon>Tracheophyta</taxon>
        <taxon>Spermatophyta</taxon>
        <taxon>Magnoliopsida</taxon>
        <taxon>eudicotyledons</taxon>
        <taxon>Gunneridae</taxon>
        <taxon>Pentapetalae</taxon>
        <taxon>rosids</taxon>
        <taxon>fabids</taxon>
        <taxon>Malpighiales</taxon>
        <taxon>Rhizophoraceae</taxon>
        <taxon>Rhizophora</taxon>
    </lineage>
</organism>
<keyword evidence="1" id="KW-0812">Transmembrane</keyword>
<accession>A0A2P2NCA7</accession>
<keyword evidence="1" id="KW-1133">Transmembrane helix</keyword>
<name>A0A2P2NCA7_RHIMU</name>